<sequence>MTVMFGLVGAMALAQNRGSSTPQPAAPTAPAQIVVVIHPGTATGAVTGTPTVNASSKPIQLAAKPVVRQAPAQAPAAKTSGSR</sequence>
<evidence type="ECO:0000313" key="6">
    <source>
        <dbReference type="EMBL" id="CAB4978349.1"/>
    </source>
</evidence>
<evidence type="ECO:0000313" key="4">
    <source>
        <dbReference type="EMBL" id="CAB4853153.1"/>
    </source>
</evidence>
<dbReference type="EMBL" id="CAFBIY010000207">
    <property type="protein sequence ID" value="CAB4853153.1"/>
    <property type="molecule type" value="Genomic_DNA"/>
</dbReference>
<reference evidence="3" key="1">
    <citation type="submission" date="2020-05" db="EMBL/GenBank/DDBJ databases">
        <authorList>
            <person name="Chiriac C."/>
            <person name="Salcher M."/>
            <person name="Ghai R."/>
            <person name="Kavagutti S V."/>
        </authorList>
    </citation>
    <scope>NUCLEOTIDE SEQUENCE</scope>
</reference>
<dbReference type="EMBL" id="CAFBMT010000002">
    <property type="protein sequence ID" value="CAB4915810.1"/>
    <property type="molecule type" value="Genomic_DNA"/>
</dbReference>
<evidence type="ECO:0000313" key="3">
    <source>
        <dbReference type="EMBL" id="CAB4836275.1"/>
    </source>
</evidence>
<dbReference type="EMBL" id="CAEZYF010000004">
    <property type="protein sequence ID" value="CAB4715425.1"/>
    <property type="molecule type" value="Genomic_DNA"/>
</dbReference>
<dbReference type="EMBL" id="CAFBOL010000010">
    <property type="protein sequence ID" value="CAB4978349.1"/>
    <property type="molecule type" value="Genomic_DNA"/>
</dbReference>
<dbReference type="EMBL" id="CAFAAV010000392">
    <property type="protein sequence ID" value="CAB4836275.1"/>
    <property type="molecule type" value="Genomic_DNA"/>
</dbReference>
<organism evidence="3">
    <name type="scientific">freshwater metagenome</name>
    <dbReference type="NCBI Taxonomy" id="449393"/>
    <lineage>
        <taxon>unclassified sequences</taxon>
        <taxon>metagenomes</taxon>
        <taxon>ecological metagenomes</taxon>
    </lineage>
</organism>
<dbReference type="EMBL" id="CAESGF010000001">
    <property type="protein sequence ID" value="CAB4362277.1"/>
    <property type="molecule type" value="Genomic_DNA"/>
</dbReference>
<dbReference type="AlphaFoldDB" id="A0A6J7ATW5"/>
<name>A0A6J7ATW5_9ZZZZ</name>
<evidence type="ECO:0000313" key="2">
    <source>
        <dbReference type="EMBL" id="CAB4715425.1"/>
    </source>
</evidence>
<proteinExistence type="predicted"/>
<evidence type="ECO:0000313" key="5">
    <source>
        <dbReference type="EMBL" id="CAB4915810.1"/>
    </source>
</evidence>
<protein>
    <submittedName>
        <fullName evidence="3">Unannotated protein</fullName>
    </submittedName>
</protein>
<evidence type="ECO:0000313" key="1">
    <source>
        <dbReference type="EMBL" id="CAB4362277.1"/>
    </source>
</evidence>
<gene>
    <name evidence="2" type="ORF">UFOPK2656_00943</name>
    <name evidence="3" type="ORF">UFOPK3099_03097</name>
    <name evidence="4" type="ORF">UFOPK3267_02678</name>
    <name evidence="5" type="ORF">UFOPK3651_00526</name>
    <name evidence="6" type="ORF">UFOPK3931_00643</name>
    <name evidence="1" type="ORF">UFOPK4189_00049</name>
</gene>
<accession>A0A6J7ATW5</accession>